<dbReference type="Pfam" id="PF25941">
    <property type="entry name" value="PDDEXK_16"/>
    <property type="match status" value="1"/>
</dbReference>
<dbReference type="GeneID" id="69119272"/>
<dbReference type="RefSeq" id="WP_232572713.1">
    <property type="nucleotide sequence ID" value="NZ_CP089467.1"/>
</dbReference>
<accession>A0ABD5N934</accession>
<dbReference type="Proteomes" id="UP001595660">
    <property type="component" value="Unassembled WGS sequence"/>
</dbReference>
<organism evidence="1 2">
    <name type="scientific">Halobacterium litoreum</name>
    <dbReference type="NCBI Taxonomy" id="2039234"/>
    <lineage>
        <taxon>Archaea</taxon>
        <taxon>Methanobacteriati</taxon>
        <taxon>Methanobacteriota</taxon>
        <taxon>Stenosarchaea group</taxon>
        <taxon>Halobacteria</taxon>
        <taxon>Halobacteriales</taxon>
        <taxon>Halobacteriaceae</taxon>
        <taxon>Halobacterium</taxon>
    </lineage>
</organism>
<sequence>MTRTVDLRDLSRAQRREYDTDRETVAEELVAEVYGARHRPDREDWFDVVDEDASTKYEVKSTSVEIGDEYPAPGRFRLWRAQLRSLIASDAGATAWVAFVLFDEDAGRAVIQRRRPSTVWNIVDRRGGWNESGHEDWGRQHKLPFDEVVDRA</sequence>
<name>A0ABD5N934_9EURY</name>
<keyword evidence="2" id="KW-1185">Reference proteome</keyword>
<evidence type="ECO:0000313" key="1">
    <source>
        <dbReference type="EMBL" id="MFC3476120.1"/>
    </source>
</evidence>
<evidence type="ECO:0000313" key="2">
    <source>
        <dbReference type="Proteomes" id="UP001595660"/>
    </source>
</evidence>
<comment type="caution">
    <text evidence="1">The sequence shown here is derived from an EMBL/GenBank/DDBJ whole genome shotgun (WGS) entry which is preliminary data.</text>
</comment>
<gene>
    <name evidence="1" type="ORF">ACFOKC_00120</name>
</gene>
<dbReference type="AlphaFoldDB" id="A0ABD5N934"/>
<reference evidence="1 2" key="1">
    <citation type="journal article" date="2019" name="Int. J. Syst. Evol. Microbiol.">
        <title>The Global Catalogue of Microorganisms (GCM) 10K type strain sequencing project: providing services to taxonomists for standard genome sequencing and annotation.</title>
        <authorList>
            <consortium name="The Broad Institute Genomics Platform"/>
            <consortium name="The Broad Institute Genome Sequencing Center for Infectious Disease"/>
            <person name="Wu L."/>
            <person name="Ma J."/>
        </authorList>
    </citation>
    <scope>NUCLEOTIDE SEQUENCE [LARGE SCALE GENOMIC DNA]</scope>
    <source>
        <strain evidence="1 2">CGMCC 1.12562</strain>
    </source>
</reference>
<dbReference type="EMBL" id="JBHRWN010000001">
    <property type="protein sequence ID" value="MFC3476120.1"/>
    <property type="molecule type" value="Genomic_DNA"/>
</dbReference>
<protein>
    <submittedName>
        <fullName evidence="1">Uncharacterized protein</fullName>
    </submittedName>
</protein>
<proteinExistence type="predicted"/>
<dbReference type="InterPro" id="IPR058715">
    <property type="entry name" value="PDDEXK_nuclease-rel"/>
</dbReference>